<keyword evidence="5" id="KW-0812">Transmembrane</keyword>
<dbReference type="GO" id="GO:0003755">
    <property type="term" value="F:peptidyl-prolyl cis-trans isomerase activity"/>
    <property type="evidence" value="ECO:0007669"/>
    <property type="project" value="InterPro"/>
</dbReference>
<proteinExistence type="inferred from homology"/>
<dbReference type="GO" id="GO:0005886">
    <property type="term" value="C:plasma membrane"/>
    <property type="evidence" value="ECO:0007669"/>
    <property type="project" value="UniProtKB-SubCell"/>
</dbReference>
<evidence type="ECO:0000256" key="2">
    <source>
        <dbReference type="ARBA" id="ARBA00018370"/>
    </source>
</evidence>
<dbReference type="Gene3D" id="3.10.50.40">
    <property type="match status" value="1"/>
</dbReference>
<dbReference type="EMBL" id="JACHFZ010000001">
    <property type="protein sequence ID" value="MBB5290885.1"/>
    <property type="molecule type" value="Genomic_DNA"/>
</dbReference>
<dbReference type="Pfam" id="PF13145">
    <property type="entry name" value="Rotamase_2"/>
    <property type="match status" value="1"/>
</dbReference>
<dbReference type="InterPro" id="IPR027304">
    <property type="entry name" value="Trigger_fact/SurA_dom_sf"/>
</dbReference>
<keyword evidence="15" id="KW-0413">Isomerase</keyword>
<name>A0A7W8HW42_9CAUL</name>
<keyword evidence="8" id="KW-0143">Chaperone</keyword>
<comment type="subcellular location">
    <subcellularLocation>
        <location evidence="1">Cell inner membrane</location>
        <topology evidence="1">Single-pass type II membrane protein</topology>
        <orientation evidence="1">Periplasmic side</orientation>
    </subcellularLocation>
</comment>
<dbReference type="Proteomes" id="UP000566663">
    <property type="component" value="Unassembled WGS sequence"/>
</dbReference>
<sequence>MISMFRNFAKSKWALGLLVLMVMGLLVTGGTQTDVLGSLQPPKVVSAGDRSLSPQEFRAEMDRRLQQVQTQERRAITYEELLAQVPLASILKGQADELGFFSWAWKTGIRPGNELVLRIIRAEPAFFDPVTQRFSEQAYASALAQNKMTAASNERDIRDRYMGLHYASASTAGLRLPRVYGALYANQTQQSRDARWFVLTQAMAGTAPRPTDAQLTSFMSQHASELRTPELRSGTLVVFANPTDQNIQISEEKIRARYEFRKDALSTPERRTFTTLAAPTRAAADRIAAALRAGQTPAAVGEANDLQPANYTETPRSAIGDPAVAAAVFGLGEGEVSAPIQARVGFVVAKVTAIQPGREVTLEDARDEIVTELRGQEARGAVARRVEAFETARRGGKSVDEAVREVGAMAVPIPAVSREGKTENGQQLNVPAPVLEAMWKLTEGRANEPVGLGEGQYFVVRVDKVTPPAMPSLDSVREMVTQAWTASENVRLLSARADALAERLRAGEDIAAVAASVGAKVVTNTGLKQEQDTMDRLGRGVVSGVFNGKSGQVFSQPQSADSMAIGRIDRISAPTAVVVAEEAQQWRARIGAQAGDPFLAASVSAAAERMNATYNEDLARQALGLTETPATPAGQ</sequence>
<protein>
    <recommendedName>
        <fullName evidence="2">Parvulin-like PPIase</fullName>
    </recommendedName>
    <alternativeName>
        <fullName evidence="9">Peptidyl-prolyl cis-trans isomerase plp</fullName>
    </alternativeName>
    <alternativeName>
        <fullName evidence="12">Periplasmic chaperone PpiD</fullName>
    </alternativeName>
    <alternativeName>
        <fullName evidence="13">Periplasmic folding chaperone</fullName>
    </alternativeName>
    <alternativeName>
        <fullName evidence="10">Rotamase plp</fullName>
    </alternativeName>
</protein>
<comment type="caution">
    <text evidence="15">The sequence shown here is derived from an EMBL/GenBank/DDBJ whole genome shotgun (WGS) entry which is preliminary data.</text>
</comment>
<evidence type="ECO:0000256" key="5">
    <source>
        <dbReference type="ARBA" id="ARBA00022692"/>
    </source>
</evidence>
<keyword evidence="6" id="KW-1133">Transmembrane helix</keyword>
<organism evidence="15 16">
    <name type="scientific">Brevundimonas basaltis</name>
    <dbReference type="NCBI Taxonomy" id="472166"/>
    <lineage>
        <taxon>Bacteria</taxon>
        <taxon>Pseudomonadati</taxon>
        <taxon>Pseudomonadota</taxon>
        <taxon>Alphaproteobacteria</taxon>
        <taxon>Caulobacterales</taxon>
        <taxon>Caulobacteraceae</taxon>
        <taxon>Brevundimonas</taxon>
    </lineage>
</organism>
<evidence type="ECO:0000256" key="7">
    <source>
        <dbReference type="ARBA" id="ARBA00023136"/>
    </source>
</evidence>
<evidence type="ECO:0000256" key="10">
    <source>
        <dbReference type="ARBA" id="ARBA00031484"/>
    </source>
</evidence>
<feature type="domain" description="PpiC" evidence="14">
    <location>
        <begin position="249"/>
        <end position="367"/>
    </location>
</feature>
<evidence type="ECO:0000256" key="1">
    <source>
        <dbReference type="ARBA" id="ARBA00004382"/>
    </source>
</evidence>
<evidence type="ECO:0000259" key="14">
    <source>
        <dbReference type="Pfam" id="PF13145"/>
    </source>
</evidence>
<evidence type="ECO:0000256" key="11">
    <source>
        <dbReference type="ARBA" id="ARBA00038408"/>
    </source>
</evidence>
<dbReference type="SUPFAM" id="SSF109998">
    <property type="entry name" value="Triger factor/SurA peptide-binding domain-like"/>
    <property type="match status" value="1"/>
</dbReference>
<dbReference type="InterPro" id="IPR000297">
    <property type="entry name" value="PPIase_PpiC"/>
</dbReference>
<dbReference type="RefSeq" id="WP_183251806.1">
    <property type="nucleotide sequence ID" value="NZ_BAAAFF010000004.1"/>
</dbReference>
<keyword evidence="4" id="KW-0997">Cell inner membrane</keyword>
<evidence type="ECO:0000313" key="16">
    <source>
        <dbReference type="Proteomes" id="UP000566663"/>
    </source>
</evidence>
<accession>A0A7W8HW42</accession>
<evidence type="ECO:0000256" key="6">
    <source>
        <dbReference type="ARBA" id="ARBA00022989"/>
    </source>
</evidence>
<evidence type="ECO:0000256" key="3">
    <source>
        <dbReference type="ARBA" id="ARBA00022475"/>
    </source>
</evidence>
<dbReference type="InterPro" id="IPR052029">
    <property type="entry name" value="PpiD_chaperone"/>
</dbReference>
<evidence type="ECO:0000256" key="9">
    <source>
        <dbReference type="ARBA" id="ARBA00030642"/>
    </source>
</evidence>
<keyword evidence="16" id="KW-1185">Reference proteome</keyword>
<dbReference type="Pfam" id="PF13624">
    <property type="entry name" value="SurA_N_3"/>
    <property type="match status" value="1"/>
</dbReference>
<dbReference type="AlphaFoldDB" id="A0A7W8HW42"/>
<reference evidence="15 16" key="1">
    <citation type="submission" date="2020-08" db="EMBL/GenBank/DDBJ databases">
        <title>Genomic Encyclopedia of Type Strains, Phase IV (KMG-IV): sequencing the most valuable type-strain genomes for metagenomic binning, comparative biology and taxonomic classification.</title>
        <authorList>
            <person name="Goeker M."/>
        </authorList>
    </citation>
    <scope>NUCLEOTIDE SEQUENCE [LARGE SCALE GENOMIC DNA]</scope>
    <source>
        <strain evidence="15 16">DSM 25335</strain>
    </source>
</reference>
<dbReference type="SUPFAM" id="SSF54534">
    <property type="entry name" value="FKBP-like"/>
    <property type="match status" value="1"/>
</dbReference>
<keyword evidence="3" id="KW-1003">Cell membrane</keyword>
<evidence type="ECO:0000313" key="15">
    <source>
        <dbReference type="EMBL" id="MBB5290885.1"/>
    </source>
</evidence>
<evidence type="ECO:0000256" key="4">
    <source>
        <dbReference type="ARBA" id="ARBA00022519"/>
    </source>
</evidence>
<evidence type="ECO:0000256" key="12">
    <source>
        <dbReference type="ARBA" id="ARBA00040743"/>
    </source>
</evidence>
<gene>
    <name evidence="15" type="ORF">HNQ67_000381</name>
</gene>
<comment type="similarity">
    <text evidence="11">Belongs to the PpiD chaperone family.</text>
</comment>
<evidence type="ECO:0000256" key="13">
    <source>
        <dbReference type="ARBA" id="ARBA00042775"/>
    </source>
</evidence>
<dbReference type="PANTHER" id="PTHR47529:SF1">
    <property type="entry name" value="PERIPLASMIC CHAPERONE PPID"/>
    <property type="match status" value="1"/>
</dbReference>
<evidence type="ECO:0000256" key="8">
    <source>
        <dbReference type="ARBA" id="ARBA00023186"/>
    </source>
</evidence>
<keyword evidence="7" id="KW-0472">Membrane</keyword>
<dbReference type="PANTHER" id="PTHR47529">
    <property type="entry name" value="PEPTIDYL-PROLYL CIS-TRANS ISOMERASE D"/>
    <property type="match status" value="1"/>
</dbReference>
<dbReference type="InterPro" id="IPR046357">
    <property type="entry name" value="PPIase_dom_sf"/>
</dbReference>